<evidence type="ECO:0000256" key="1">
    <source>
        <dbReference type="ARBA" id="ARBA00006930"/>
    </source>
</evidence>
<dbReference type="Gene3D" id="3.40.50.300">
    <property type="entry name" value="P-loop containing nucleotide triphosphate hydrolases"/>
    <property type="match status" value="1"/>
</dbReference>
<reference evidence="5" key="1">
    <citation type="submission" date="2021-02" db="EMBL/GenBank/DDBJ databases">
        <title>Infant gut strain persistence is associated with maternal origin, phylogeny, and functional potential including surface adhesion and iron acquisition.</title>
        <authorList>
            <person name="Lou Y.C."/>
        </authorList>
    </citation>
    <scope>NUCLEOTIDE SEQUENCE</scope>
    <source>
        <strain evidence="5">L3_106_000M1_dasL3_106_000M1_concoct_15</strain>
    </source>
</reference>
<evidence type="ECO:0000256" key="4">
    <source>
        <dbReference type="SAM" id="Coils"/>
    </source>
</evidence>
<gene>
    <name evidence="5" type="ORF">KHX13_05830</name>
</gene>
<dbReference type="InterPro" id="IPR027417">
    <property type="entry name" value="P-loop_NTPase"/>
</dbReference>
<dbReference type="AlphaFoldDB" id="A0A943EF04"/>
<evidence type="ECO:0000256" key="3">
    <source>
        <dbReference type="ARBA" id="ARBA00013368"/>
    </source>
</evidence>
<comment type="similarity">
    <text evidence="1">Belongs to the SMC family. SbcC subfamily.</text>
</comment>
<comment type="caution">
    <text evidence="5">The sequence shown here is derived from an EMBL/GenBank/DDBJ whole genome shotgun (WGS) entry which is preliminary data.</text>
</comment>
<evidence type="ECO:0000313" key="5">
    <source>
        <dbReference type="EMBL" id="MBS5519835.1"/>
    </source>
</evidence>
<comment type="subunit">
    <text evidence="2">Heterodimer of SbcC and SbcD.</text>
</comment>
<protein>
    <recommendedName>
        <fullName evidence="3">Nuclease SbcCD subunit C</fullName>
    </recommendedName>
</protein>
<feature type="coiled-coil region" evidence="4">
    <location>
        <begin position="375"/>
        <end position="431"/>
    </location>
</feature>
<dbReference type="PANTHER" id="PTHR32114">
    <property type="entry name" value="ABC TRANSPORTER ABCH.3"/>
    <property type="match status" value="1"/>
</dbReference>
<accession>A0A943EF04</accession>
<dbReference type="EMBL" id="JAGZCZ010000005">
    <property type="protein sequence ID" value="MBS5519835.1"/>
    <property type="molecule type" value="Genomic_DNA"/>
</dbReference>
<organism evidence="5 6">
    <name type="scientific">Acidaminococcus intestini</name>
    <dbReference type="NCBI Taxonomy" id="187327"/>
    <lineage>
        <taxon>Bacteria</taxon>
        <taxon>Bacillati</taxon>
        <taxon>Bacillota</taxon>
        <taxon>Negativicutes</taxon>
        <taxon>Acidaminococcales</taxon>
        <taxon>Acidaminococcaceae</taxon>
        <taxon>Acidaminococcus</taxon>
    </lineage>
</organism>
<dbReference type="Gene3D" id="1.10.287.1490">
    <property type="match status" value="1"/>
</dbReference>
<keyword evidence="4" id="KW-0175">Coiled coil</keyword>
<sequence length="653" mass="73829">MKLVTLTLENFKGIKAFTLDANGQNANVYGSNGCGKSTLFDAFTWLLFGKNSHDEKDFGIKTLDEQGTVIPRIDHKVTAVIEHDGRQVELSRTYKERWRKQRGAAEAVMVGNTTEYAYGPVGAATPISAGDYAKAINGLIDEKIFKLITDPLYFNERLSWQERRQLLMQLCGDVTDDEIVKANADLEEVLDLAAGRDMETTKKGVRAAIRATNKEKDEIGPRIDECRKGLVDINLAAVDDARIDIKTIPEKIEALRQEKIAKSSMDQKVKAQEELATIKAKIVAMKSARETAYQERMRDLMNKEMEAQKSASEQKEICDGLRAQHAAFRNEIARINEGLEALRNRFREVFSRVYTKTPIDTICPACGQNLPPESIEKAKAAMEEDEADFKRQKAELLKKIREEGKAKKADLEAKQKELTDLEMKSKAADEDLVIRRDFRDEFATRAKLLKVAPPTEEEVRLIQQAMDLKAHMDQPQKDPTLAQYDQEIETLTAKLDAAKTIITAADRNNQLNARISDLLKEEKALSMHLINLERQLYLCEQFVREKTDRLSAKLTEKIPNVNFIMFRPNVTNEGIEECCETSYHGVPYKDLNTGARINVGLEIIKALTAQYDVTASIFIDNAESVVKIVDMPSQIIRLIVSEKDKNLRVEKEI</sequence>
<dbReference type="PANTHER" id="PTHR32114:SF2">
    <property type="entry name" value="ABC TRANSPORTER ABCH.3"/>
    <property type="match status" value="1"/>
</dbReference>
<dbReference type="SUPFAM" id="SSF52540">
    <property type="entry name" value="P-loop containing nucleoside triphosphate hydrolases"/>
    <property type="match status" value="1"/>
</dbReference>
<dbReference type="Pfam" id="PF13555">
    <property type="entry name" value="AAA_29"/>
    <property type="match status" value="1"/>
</dbReference>
<evidence type="ECO:0000256" key="2">
    <source>
        <dbReference type="ARBA" id="ARBA00011322"/>
    </source>
</evidence>
<dbReference type="Proteomes" id="UP000754226">
    <property type="component" value="Unassembled WGS sequence"/>
</dbReference>
<feature type="coiled-coil region" evidence="4">
    <location>
        <begin position="481"/>
        <end position="521"/>
    </location>
</feature>
<evidence type="ECO:0000313" key="6">
    <source>
        <dbReference type="Proteomes" id="UP000754226"/>
    </source>
</evidence>
<proteinExistence type="inferred from homology"/>
<name>A0A943EF04_9FIRM</name>